<dbReference type="GO" id="GO:0051209">
    <property type="term" value="P:release of sequestered calcium ion into cytosol"/>
    <property type="evidence" value="ECO:0007669"/>
    <property type="project" value="TreeGrafter"/>
</dbReference>
<comment type="caution">
    <text evidence="1">The sequence shown here is derived from an EMBL/GenBank/DDBJ whole genome shotgun (WGS) entry which is preliminary data.</text>
</comment>
<dbReference type="Proteomes" id="UP001187531">
    <property type="component" value="Unassembled WGS sequence"/>
</dbReference>
<accession>A0AA88I6V1</accession>
<evidence type="ECO:0000313" key="2">
    <source>
        <dbReference type="Proteomes" id="UP001187531"/>
    </source>
</evidence>
<sequence>MYGIPVDTKVCQLFDTTKIIPSNGINTFYNAFPFVFSKVVFPDLAFLRLAVYENKSANSNFIFCDRRFIGHRVIPVSAISPGYKHILLRNELGQPLGLPSIFVHIEVEESI</sequence>
<name>A0AA88I6V1_ARTSF</name>
<evidence type="ECO:0000313" key="1">
    <source>
        <dbReference type="EMBL" id="KAK2716312.1"/>
    </source>
</evidence>
<dbReference type="SUPFAM" id="SSF49562">
    <property type="entry name" value="C2 domain (Calcium/lipid-binding domain, CaLB)"/>
    <property type="match status" value="1"/>
</dbReference>
<dbReference type="GO" id="GO:0005737">
    <property type="term" value="C:cytoplasm"/>
    <property type="evidence" value="ECO:0007669"/>
    <property type="project" value="TreeGrafter"/>
</dbReference>
<reference evidence="1" key="1">
    <citation type="submission" date="2023-07" db="EMBL/GenBank/DDBJ databases">
        <title>Chromosome-level genome assembly of Artemia franciscana.</title>
        <authorList>
            <person name="Jo E."/>
        </authorList>
    </citation>
    <scope>NUCLEOTIDE SEQUENCE</scope>
    <source>
        <tissue evidence="1">Whole body</tissue>
    </source>
</reference>
<protein>
    <submittedName>
        <fullName evidence="1">Uncharacterized protein</fullName>
    </submittedName>
</protein>
<proteinExistence type="predicted"/>
<dbReference type="GO" id="GO:0046488">
    <property type="term" value="P:phosphatidylinositol metabolic process"/>
    <property type="evidence" value="ECO:0007669"/>
    <property type="project" value="TreeGrafter"/>
</dbReference>
<dbReference type="GO" id="GO:0004435">
    <property type="term" value="F:phosphatidylinositol-4,5-bisphosphate phospholipase C activity"/>
    <property type="evidence" value="ECO:0007669"/>
    <property type="project" value="TreeGrafter"/>
</dbReference>
<dbReference type="PANTHER" id="PTHR10336:SF149">
    <property type="entry name" value="1-PHOSPHATIDYLINOSITOL 4,5-BISPHOSPHATE PHOSPHODIESTERASE CLASSES I AND II"/>
    <property type="match status" value="1"/>
</dbReference>
<dbReference type="GO" id="GO:0048015">
    <property type="term" value="P:phosphatidylinositol-mediated signaling"/>
    <property type="evidence" value="ECO:0007669"/>
    <property type="project" value="TreeGrafter"/>
</dbReference>
<dbReference type="CDD" id="cd00275">
    <property type="entry name" value="C2_PLC_like"/>
    <property type="match status" value="1"/>
</dbReference>
<gene>
    <name evidence="1" type="ORF">QYM36_010778</name>
</gene>
<dbReference type="Gene3D" id="2.60.40.150">
    <property type="entry name" value="C2 domain"/>
    <property type="match status" value="1"/>
</dbReference>
<dbReference type="GO" id="GO:0007186">
    <property type="term" value="P:G protein-coupled receptor signaling pathway"/>
    <property type="evidence" value="ECO:0007669"/>
    <property type="project" value="TreeGrafter"/>
</dbReference>
<keyword evidence="2" id="KW-1185">Reference proteome</keyword>
<dbReference type="InterPro" id="IPR001192">
    <property type="entry name" value="PI-PLC_fam"/>
</dbReference>
<dbReference type="AlphaFoldDB" id="A0AA88I6V1"/>
<organism evidence="1 2">
    <name type="scientific">Artemia franciscana</name>
    <name type="common">Brine shrimp</name>
    <name type="synonym">Artemia sanfranciscana</name>
    <dbReference type="NCBI Taxonomy" id="6661"/>
    <lineage>
        <taxon>Eukaryota</taxon>
        <taxon>Metazoa</taxon>
        <taxon>Ecdysozoa</taxon>
        <taxon>Arthropoda</taxon>
        <taxon>Crustacea</taxon>
        <taxon>Branchiopoda</taxon>
        <taxon>Anostraca</taxon>
        <taxon>Artemiidae</taxon>
        <taxon>Artemia</taxon>
    </lineage>
</organism>
<dbReference type="EMBL" id="JAVRJZ010000012">
    <property type="protein sequence ID" value="KAK2716312.1"/>
    <property type="molecule type" value="Genomic_DNA"/>
</dbReference>
<dbReference type="InterPro" id="IPR035892">
    <property type="entry name" value="C2_domain_sf"/>
</dbReference>
<dbReference type="PANTHER" id="PTHR10336">
    <property type="entry name" value="PHOSPHOINOSITIDE-SPECIFIC PHOSPHOLIPASE C FAMILY PROTEIN"/>
    <property type="match status" value="1"/>
</dbReference>